<evidence type="ECO:0008006" key="5">
    <source>
        <dbReference type="Google" id="ProtNLM"/>
    </source>
</evidence>
<sequence length="262" mass="30695">MSLTTCPDCNNQVSDIAPVCPHCGRPANIKFPKISYKSILFKIIIVLLLLFIVAFSFYYYYEIRNKKNMEDLEESQKDFISQQYHRQYEQKLLAEQERKKQNEELLRQKRQFEEQQRLKEEEILKQQKILEEKQIQQKNELVQQQYKIEEQQQKQEDELSKIKIKKAIEDLADKVLQTAMTTARPTHPASKISNCIIDDQEITKKNDSLIELNMHCKCHMVGGIIGVVSYNVGIRVTARLEKVGNDFTGSVIGAYVTYDERQ</sequence>
<feature type="coiled-coil region" evidence="1">
    <location>
        <begin position="85"/>
        <end position="152"/>
    </location>
</feature>
<dbReference type="Proteomes" id="UP000178943">
    <property type="component" value="Unassembled WGS sequence"/>
</dbReference>
<keyword evidence="1" id="KW-0175">Coiled coil</keyword>
<name>A0A1F5VQT6_9BACT</name>
<feature type="transmembrane region" description="Helical" evidence="2">
    <location>
        <begin position="39"/>
        <end position="61"/>
    </location>
</feature>
<evidence type="ECO:0000256" key="1">
    <source>
        <dbReference type="SAM" id="Coils"/>
    </source>
</evidence>
<evidence type="ECO:0000313" key="3">
    <source>
        <dbReference type="EMBL" id="OGF65727.1"/>
    </source>
</evidence>
<keyword evidence="2" id="KW-1133">Transmembrane helix</keyword>
<keyword evidence="2" id="KW-0812">Transmembrane</keyword>
<protein>
    <recommendedName>
        <fullName evidence="5">Zinc-ribbon domain-containing protein</fullName>
    </recommendedName>
</protein>
<accession>A0A1F5VQT6</accession>
<keyword evidence="2" id="KW-0472">Membrane</keyword>
<organism evidence="3 4">
    <name type="scientific">Candidatus Fischerbacteria bacterium RBG_13_37_8</name>
    <dbReference type="NCBI Taxonomy" id="1817863"/>
    <lineage>
        <taxon>Bacteria</taxon>
        <taxon>Candidatus Fischeribacteriota</taxon>
    </lineage>
</organism>
<evidence type="ECO:0000313" key="4">
    <source>
        <dbReference type="Proteomes" id="UP000178943"/>
    </source>
</evidence>
<dbReference type="EMBL" id="MFGW01000107">
    <property type="protein sequence ID" value="OGF65727.1"/>
    <property type="molecule type" value="Genomic_DNA"/>
</dbReference>
<reference evidence="3 4" key="1">
    <citation type="journal article" date="2016" name="Nat. Commun.">
        <title>Thousands of microbial genomes shed light on interconnected biogeochemical processes in an aquifer system.</title>
        <authorList>
            <person name="Anantharaman K."/>
            <person name="Brown C.T."/>
            <person name="Hug L.A."/>
            <person name="Sharon I."/>
            <person name="Castelle C.J."/>
            <person name="Probst A.J."/>
            <person name="Thomas B.C."/>
            <person name="Singh A."/>
            <person name="Wilkins M.J."/>
            <person name="Karaoz U."/>
            <person name="Brodie E.L."/>
            <person name="Williams K.H."/>
            <person name="Hubbard S.S."/>
            <person name="Banfield J.F."/>
        </authorList>
    </citation>
    <scope>NUCLEOTIDE SEQUENCE [LARGE SCALE GENOMIC DNA]</scope>
</reference>
<comment type="caution">
    <text evidence="3">The sequence shown here is derived from an EMBL/GenBank/DDBJ whole genome shotgun (WGS) entry which is preliminary data.</text>
</comment>
<proteinExistence type="predicted"/>
<dbReference type="AlphaFoldDB" id="A0A1F5VQT6"/>
<evidence type="ECO:0000256" key="2">
    <source>
        <dbReference type="SAM" id="Phobius"/>
    </source>
</evidence>
<gene>
    <name evidence="3" type="ORF">A2Y62_06435</name>
</gene>